<name>A0A0E9VQU4_ANGAN</name>
<proteinExistence type="predicted"/>
<accession>A0A0E9VQU4</accession>
<reference evidence="1" key="2">
    <citation type="journal article" date="2015" name="Fish Shellfish Immunol.">
        <title>Early steps in the European eel (Anguilla anguilla)-Vibrio vulnificus interaction in the gills: Role of the RtxA13 toxin.</title>
        <authorList>
            <person name="Callol A."/>
            <person name="Pajuelo D."/>
            <person name="Ebbesson L."/>
            <person name="Teles M."/>
            <person name="MacKenzie S."/>
            <person name="Amaro C."/>
        </authorList>
    </citation>
    <scope>NUCLEOTIDE SEQUENCE</scope>
</reference>
<organism evidence="1">
    <name type="scientific">Anguilla anguilla</name>
    <name type="common">European freshwater eel</name>
    <name type="synonym">Muraena anguilla</name>
    <dbReference type="NCBI Taxonomy" id="7936"/>
    <lineage>
        <taxon>Eukaryota</taxon>
        <taxon>Metazoa</taxon>
        <taxon>Chordata</taxon>
        <taxon>Craniata</taxon>
        <taxon>Vertebrata</taxon>
        <taxon>Euteleostomi</taxon>
        <taxon>Actinopterygii</taxon>
        <taxon>Neopterygii</taxon>
        <taxon>Teleostei</taxon>
        <taxon>Anguilliformes</taxon>
        <taxon>Anguillidae</taxon>
        <taxon>Anguilla</taxon>
    </lineage>
</organism>
<protein>
    <submittedName>
        <fullName evidence="1">Uncharacterized protein</fullName>
    </submittedName>
</protein>
<evidence type="ECO:0000313" key="1">
    <source>
        <dbReference type="EMBL" id="JAH79740.1"/>
    </source>
</evidence>
<dbReference type="EMBL" id="GBXM01028837">
    <property type="protein sequence ID" value="JAH79740.1"/>
    <property type="molecule type" value="Transcribed_RNA"/>
</dbReference>
<reference evidence="1" key="1">
    <citation type="submission" date="2014-11" db="EMBL/GenBank/DDBJ databases">
        <authorList>
            <person name="Amaro Gonzalez C."/>
        </authorList>
    </citation>
    <scope>NUCLEOTIDE SEQUENCE</scope>
</reference>
<sequence length="41" mass="5097">MPLVDMRSCKHFIHNSLTWKFDLCNYFCFRHMSIEHNHMLL</sequence>
<dbReference type="AlphaFoldDB" id="A0A0E9VQU4"/>